<organism evidence="1 2">
    <name type="scientific">Verticillium longisporum</name>
    <name type="common">Verticillium dahliae var. longisporum</name>
    <dbReference type="NCBI Taxonomy" id="100787"/>
    <lineage>
        <taxon>Eukaryota</taxon>
        <taxon>Fungi</taxon>
        <taxon>Dikarya</taxon>
        <taxon>Ascomycota</taxon>
        <taxon>Pezizomycotina</taxon>
        <taxon>Sordariomycetes</taxon>
        <taxon>Hypocreomycetidae</taxon>
        <taxon>Glomerellales</taxon>
        <taxon>Plectosphaerellaceae</taxon>
        <taxon>Verticillium</taxon>
    </lineage>
</organism>
<proteinExistence type="predicted"/>
<name>A0A0G4M199_VERLO</name>
<evidence type="ECO:0000313" key="1">
    <source>
        <dbReference type="EMBL" id="CRK27605.1"/>
    </source>
</evidence>
<dbReference type="Proteomes" id="UP000045706">
    <property type="component" value="Unassembled WGS sequence"/>
</dbReference>
<dbReference type="AlphaFoldDB" id="A0A0G4M199"/>
<gene>
    <name evidence="1" type="ORF">BN1723_013998</name>
</gene>
<protein>
    <submittedName>
        <fullName evidence="1">Uncharacterized protein</fullName>
    </submittedName>
</protein>
<reference evidence="2" key="1">
    <citation type="submission" date="2015-05" db="EMBL/GenBank/DDBJ databases">
        <authorList>
            <person name="Fogelqvist Johan"/>
        </authorList>
    </citation>
    <scope>NUCLEOTIDE SEQUENCE [LARGE SCALE GENOMIC DNA]</scope>
</reference>
<dbReference type="EMBL" id="CVQI01020224">
    <property type="protein sequence ID" value="CRK27605.1"/>
    <property type="molecule type" value="Genomic_DNA"/>
</dbReference>
<evidence type="ECO:0000313" key="2">
    <source>
        <dbReference type="Proteomes" id="UP000045706"/>
    </source>
</evidence>
<sequence length="127" mass="14020">MLASLVPYAHLNDPRADALTKGRPSLPVATTVAREGAKAPNKLCDVITAAHRNHSEILGLKKDVCAGREIGSQRDTLGMTIRKWEGRELHWKLQVLSTILLDAMDHLSDFDINNVSRGCHDLLSGWQ</sequence>
<accession>A0A0G4M199</accession>
<feature type="non-terminal residue" evidence="1">
    <location>
        <position position="127"/>
    </location>
</feature>